<dbReference type="GO" id="GO:0046872">
    <property type="term" value="F:metal ion binding"/>
    <property type="evidence" value="ECO:0007669"/>
    <property type="project" value="InterPro"/>
</dbReference>
<dbReference type="Pfam" id="PF00675">
    <property type="entry name" value="Peptidase_M16"/>
    <property type="match status" value="1"/>
</dbReference>
<dbReference type="AlphaFoldDB" id="A0A650EP39"/>
<organism evidence="3">
    <name type="scientific">uncultured Bacillota bacterium</name>
    <dbReference type="NCBI Taxonomy" id="344338"/>
    <lineage>
        <taxon>Bacteria</taxon>
        <taxon>Bacillati</taxon>
        <taxon>Bacillota</taxon>
        <taxon>environmental samples</taxon>
    </lineage>
</organism>
<dbReference type="InterPro" id="IPR007863">
    <property type="entry name" value="Peptidase_M16_C"/>
</dbReference>
<dbReference type="EMBL" id="MN577573">
    <property type="protein sequence ID" value="QGT50988.1"/>
    <property type="molecule type" value="Genomic_DNA"/>
</dbReference>
<name>A0A650EP39_9FIRM</name>
<dbReference type="NCBIfam" id="NF047421">
    <property type="entry name" value="YfmH_fam"/>
    <property type="match status" value="1"/>
</dbReference>
<dbReference type="Gene3D" id="3.30.830.10">
    <property type="entry name" value="Metalloenzyme, LuxS/M16 peptidase-like"/>
    <property type="match status" value="2"/>
</dbReference>
<reference evidence="3" key="1">
    <citation type="journal article" date="2020" name="J. ISSAAS">
        <title>Lactobacilli and other gastrointestinal microbiota of Peromyscus leucopus, reservoir host for agents of Lyme disease and other zoonoses in North America.</title>
        <authorList>
            <person name="Milovic A."/>
            <person name="Bassam K."/>
            <person name="Shao H."/>
            <person name="Chatzistamou I."/>
            <person name="Tufts D.M."/>
            <person name="Diuk-Wasser M."/>
            <person name="Barbour A.G."/>
        </authorList>
    </citation>
    <scope>NUCLEOTIDE SEQUENCE</scope>
    <source>
        <strain evidence="3">LL40</strain>
    </source>
</reference>
<protein>
    <submittedName>
        <fullName evidence="3">Peptidase M16</fullName>
    </submittedName>
</protein>
<dbReference type="InterPro" id="IPR011765">
    <property type="entry name" value="Pept_M16_N"/>
</dbReference>
<evidence type="ECO:0000259" key="1">
    <source>
        <dbReference type="Pfam" id="PF00675"/>
    </source>
</evidence>
<sequence length="427" mass="48426">MIFEKTENARLGEYMLHGVHESGLRVYVFPKKGFSKYYAIYGTAYGSLDREFIVPGDSEKTVVPDGIAHFLEHKMFEEPDGSNAFDRFAQTGASSNAFTSFDMTAYLFSCTDRFYENLDILLDFVNAPYYTEENVSKEQGIIGQEIRMYDDDPEWRALFNMLRALYHNNPVKIDIAGTVESTAEITPELLYKCYNTFYSPANMALVLVGDIDAEQAAKSVDKYVTVMDSKRAERPLADEPRERVQEVVEQKLSVSIPLFRIGFKESAPGSTGEELLKKEIATDLLLEILFGKSSAFYLKLYEEGLIDRTFGKEADLQTMYGYTAIGGESRDPHAVYARVKEYLNEVMQNGVCAEDIQRAKKVLLGRHLRMFNSVEYMGNDFIRRVLNGCEPLGYEQVLTDITAEELSARLKEHFDTAHCVLSVIAPM</sequence>
<dbReference type="Pfam" id="PF05193">
    <property type="entry name" value="Peptidase_M16_C"/>
    <property type="match status" value="1"/>
</dbReference>
<proteinExistence type="predicted"/>
<dbReference type="PANTHER" id="PTHR11851:SF134">
    <property type="entry name" value="ZINC-DEPENDENT PROTEASE"/>
    <property type="match status" value="1"/>
</dbReference>
<feature type="domain" description="Peptidase M16 C-terminal" evidence="2">
    <location>
        <begin position="185"/>
        <end position="363"/>
    </location>
</feature>
<dbReference type="InterPro" id="IPR011249">
    <property type="entry name" value="Metalloenz_LuxS/M16"/>
</dbReference>
<accession>A0A650EP39</accession>
<feature type="domain" description="Peptidase M16 N-terminal" evidence="1">
    <location>
        <begin position="65"/>
        <end position="178"/>
    </location>
</feature>
<dbReference type="PANTHER" id="PTHR11851">
    <property type="entry name" value="METALLOPROTEASE"/>
    <property type="match status" value="1"/>
</dbReference>
<gene>
    <name evidence="3" type="ORF">Firmicute1046_0640</name>
</gene>
<dbReference type="InterPro" id="IPR050361">
    <property type="entry name" value="MPP/UQCRC_Complex"/>
</dbReference>
<dbReference type="SUPFAM" id="SSF63411">
    <property type="entry name" value="LuxS/MPP-like metallohydrolase"/>
    <property type="match status" value="2"/>
</dbReference>
<evidence type="ECO:0000259" key="2">
    <source>
        <dbReference type="Pfam" id="PF05193"/>
    </source>
</evidence>
<evidence type="ECO:0000313" key="3">
    <source>
        <dbReference type="EMBL" id="QGT50988.1"/>
    </source>
</evidence>